<keyword evidence="3" id="KW-0548">Nucleotidyltransferase</keyword>
<dbReference type="GO" id="GO:0003677">
    <property type="term" value="F:DNA binding"/>
    <property type="evidence" value="ECO:0007669"/>
    <property type="project" value="InterPro"/>
</dbReference>
<sequence length="357" mass="40548">MHFSVFILNSEKYYKIIFGRRNIVPSPVWLFLGPEIGERNTAVETISKTLLKKYGDMETHTMYAGETDMGSVISLLQNASLFSPAKLVILKSAELIKKKEDIELLTNWIDSVSADNVQNDSFLILISDEISVLKKISDTVPKAQQKIFWEMFENKKQEWIRNFFFKEGIKIESSAVDSLLELVENNTDALKTACSHLALFLQKGSVITQEDIEKFFAHNKEETPFTLFNALTLADLEAALSITQKLMLSKNSSPVQIIAGLTYCFRRLNDWHEAHRENAYLDDFALKRLGFTSKNAITQYRRAANLWNGNRCTKIIALLAETDLKLRSMGTGLQNTLMEICLYEITGKSGDSIAKYV</sequence>
<name>S5ZTJ5_9SPIR</name>
<evidence type="ECO:0000256" key="1">
    <source>
        <dbReference type="ARBA" id="ARBA00012417"/>
    </source>
</evidence>
<dbReference type="SUPFAM" id="SSF52540">
    <property type="entry name" value="P-loop containing nucleoside triphosphate hydrolases"/>
    <property type="match status" value="1"/>
</dbReference>
<evidence type="ECO:0000256" key="3">
    <source>
        <dbReference type="ARBA" id="ARBA00022695"/>
    </source>
</evidence>
<proteinExistence type="inferred from homology"/>
<evidence type="ECO:0000256" key="4">
    <source>
        <dbReference type="ARBA" id="ARBA00022705"/>
    </source>
</evidence>
<dbReference type="InterPro" id="IPR027417">
    <property type="entry name" value="P-loop_NTPase"/>
</dbReference>
<dbReference type="Gene3D" id="1.20.272.10">
    <property type="match status" value="1"/>
</dbReference>
<evidence type="ECO:0000256" key="2">
    <source>
        <dbReference type="ARBA" id="ARBA00022679"/>
    </source>
</evidence>
<comment type="similarity">
    <text evidence="6">Belongs to the DNA polymerase HolA subunit family.</text>
</comment>
<dbReference type="EMBL" id="CP004120">
    <property type="protein sequence ID" value="AGT43460.1"/>
    <property type="molecule type" value="Genomic_DNA"/>
</dbReference>
<comment type="catalytic activity">
    <reaction evidence="7">
        <text>DNA(n) + a 2'-deoxyribonucleoside 5'-triphosphate = DNA(n+1) + diphosphate</text>
        <dbReference type="Rhea" id="RHEA:22508"/>
        <dbReference type="Rhea" id="RHEA-COMP:17339"/>
        <dbReference type="Rhea" id="RHEA-COMP:17340"/>
        <dbReference type="ChEBI" id="CHEBI:33019"/>
        <dbReference type="ChEBI" id="CHEBI:61560"/>
        <dbReference type="ChEBI" id="CHEBI:173112"/>
        <dbReference type="EC" id="2.7.7.7"/>
    </reaction>
</comment>
<dbReference type="EC" id="2.7.7.7" evidence="1"/>
<keyword evidence="5" id="KW-0239">DNA-directed DNA polymerase</keyword>
<protein>
    <recommendedName>
        <fullName evidence="1">DNA-directed DNA polymerase</fullName>
        <ecNumber evidence="1">2.7.7.7</ecNumber>
    </recommendedName>
</protein>
<dbReference type="AlphaFoldDB" id="S5ZTJ5"/>
<evidence type="ECO:0000256" key="7">
    <source>
        <dbReference type="ARBA" id="ARBA00049244"/>
    </source>
</evidence>
<dbReference type="SUPFAM" id="SSF48019">
    <property type="entry name" value="post-AAA+ oligomerization domain-like"/>
    <property type="match status" value="1"/>
</dbReference>
<dbReference type="Gene3D" id="1.10.8.60">
    <property type="match status" value="1"/>
</dbReference>
<dbReference type="PANTHER" id="PTHR34388:SF1">
    <property type="entry name" value="DNA POLYMERASE III SUBUNIT DELTA"/>
    <property type="match status" value="1"/>
</dbReference>
<reference evidence="8 9" key="1">
    <citation type="journal article" date="2013" name="PLoS ONE">
        <title>Genome-Wide Relatedness of Treponema pedis, from Gingiva and Necrotic Skin Lesions of Pigs, with the Human Oral Pathogen Treponema denticola.</title>
        <authorList>
            <person name="Svartstrom O."/>
            <person name="Mushtaq M."/>
            <person name="Pringle M."/>
            <person name="Segerman B."/>
        </authorList>
    </citation>
    <scope>NUCLEOTIDE SEQUENCE [LARGE SCALE GENOMIC DNA]</scope>
    <source>
        <strain evidence="8">T A4</strain>
    </source>
</reference>
<keyword evidence="2" id="KW-0808">Transferase</keyword>
<evidence type="ECO:0000313" key="8">
    <source>
        <dbReference type="EMBL" id="AGT43460.1"/>
    </source>
</evidence>
<dbReference type="GO" id="GO:0003887">
    <property type="term" value="F:DNA-directed DNA polymerase activity"/>
    <property type="evidence" value="ECO:0007669"/>
    <property type="project" value="UniProtKB-KW"/>
</dbReference>
<evidence type="ECO:0000256" key="6">
    <source>
        <dbReference type="ARBA" id="ARBA00034754"/>
    </source>
</evidence>
<keyword evidence="9" id="KW-1185">Reference proteome</keyword>
<evidence type="ECO:0000313" key="9">
    <source>
        <dbReference type="Proteomes" id="UP000015620"/>
    </source>
</evidence>
<dbReference type="GO" id="GO:0006261">
    <property type="term" value="P:DNA-templated DNA replication"/>
    <property type="evidence" value="ECO:0007669"/>
    <property type="project" value="TreeGrafter"/>
</dbReference>
<keyword evidence="4" id="KW-0235">DNA replication</keyword>
<dbReference type="PANTHER" id="PTHR34388">
    <property type="entry name" value="DNA POLYMERASE III SUBUNIT DELTA"/>
    <property type="match status" value="1"/>
</dbReference>
<dbReference type="InterPro" id="IPR005790">
    <property type="entry name" value="DNA_polIII_delta"/>
</dbReference>
<dbReference type="PATRIC" id="fig|1291379.3.peg.961"/>
<gene>
    <name evidence="8" type="ORF">TPE_0964</name>
</gene>
<dbReference type="NCBIfam" id="TIGR01128">
    <property type="entry name" value="holA"/>
    <property type="match status" value="1"/>
</dbReference>
<dbReference type="Gene3D" id="3.40.50.300">
    <property type="entry name" value="P-loop containing nucleotide triphosphate hydrolases"/>
    <property type="match status" value="1"/>
</dbReference>
<accession>S5ZTJ5</accession>
<dbReference type="GO" id="GO:0009360">
    <property type="term" value="C:DNA polymerase III complex"/>
    <property type="evidence" value="ECO:0007669"/>
    <property type="project" value="TreeGrafter"/>
</dbReference>
<organism evidence="8 9">
    <name type="scientific">Treponema pedis str. T A4</name>
    <dbReference type="NCBI Taxonomy" id="1291379"/>
    <lineage>
        <taxon>Bacteria</taxon>
        <taxon>Pseudomonadati</taxon>
        <taxon>Spirochaetota</taxon>
        <taxon>Spirochaetia</taxon>
        <taxon>Spirochaetales</taxon>
        <taxon>Treponemataceae</taxon>
        <taxon>Treponema</taxon>
    </lineage>
</organism>
<dbReference type="STRING" id="1291379.TPE_0964"/>
<dbReference type="KEGG" id="tped:TPE_0964"/>
<dbReference type="HOGENOM" id="CLU_821204_0_0_12"/>
<evidence type="ECO:0000256" key="5">
    <source>
        <dbReference type="ARBA" id="ARBA00022932"/>
    </source>
</evidence>
<dbReference type="Proteomes" id="UP000015620">
    <property type="component" value="Chromosome"/>
</dbReference>
<dbReference type="InterPro" id="IPR008921">
    <property type="entry name" value="DNA_pol3_clamp-load_cplx_C"/>
</dbReference>